<dbReference type="PROSITE" id="PS00109">
    <property type="entry name" value="PROTEIN_KINASE_TYR"/>
    <property type="match status" value="1"/>
</dbReference>
<sequence>MELQYQGEAWGGEWPDLVFHHTTAIFKKDSEFYYGIYNGRQTDSVDPTQLELRRIPDEYIYPVAPPDFLRAPDPLPSNVYIKLPSLLDYEEDPSPSHLHSLILSEIRIGEILRHHPHPNIAQYLGCLEADNRIRGICYIKYKITLADYLRDGSPLDVDHCLAGIEKAVSHLHSLKLVHGDLSPLNIMLDDNNEPILIDFDSCQLEGDETIKGGTLNWSDCGAKVASFANDEYALAKIRKHLLAYTPGNPDSFWSGNGGD</sequence>
<dbReference type="GO" id="GO:0005524">
    <property type="term" value="F:ATP binding"/>
    <property type="evidence" value="ECO:0007669"/>
    <property type="project" value="InterPro"/>
</dbReference>
<reference evidence="11 12" key="1">
    <citation type="submission" date="2023-10" db="EMBL/GenBank/DDBJ databases">
        <title>Draft genome sequence of Xylaria bambusicola isolate GMP-LS, the root and basal stem rot pathogen of sugarcane in Indonesia.</title>
        <authorList>
            <person name="Selvaraj P."/>
            <person name="Muralishankar V."/>
            <person name="Muruganantham S."/>
            <person name="Sp S."/>
            <person name="Haryani S."/>
            <person name="Lau K.J.X."/>
            <person name="Naqvi N.I."/>
        </authorList>
    </citation>
    <scope>NUCLEOTIDE SEQUENCE [LARGE SCALE GENOMIC DNA]</scope>
    <source>
        <strain evidence="11">GMP-LS</strain>
    </source>
</reference>
<dbReference type="InterPro" id="IPR011009">
    <property type="entry name" value="Kinase-like_dom_sf"/>
</dbReference>
<evidence type="ECO:0000256" key="8">
    <source>
        <dbReference type="ARBA" id="ARBA00047899"/>
    </source>
</evidence>
<comment type="catalytic activity">
    <reaction evidence="8">
        <text>L-threonyl-[protein] + ATP = O-phospho-L-threonyl-[protein] + ADP + H(+)</text>
        <dbReference type="Rhea" id="RHEA:46608"/>
        <dbReference type="Rhea" id="RHEA-COMP:11060"/>
        <dbReference type="Rhea" id="RHEA-COMP:11605"/>
        <dbReference type="ChEBI" id="CHEBI:15378"/>
        <dbReference type="ChEBI" id="CHEBI:30013"/>
        <dbReference type="ChEBI" id="CHEBI:30616"/>
        <dbReference type="ChEBI" id="CHEBI:61977"/>
        <dbReference type="ChEBI" id="CHEBI:456216"/>
        <dbReference type="EC" id="2.7.11.1"/>
    </reaction>
</comment>
<evidence type="ECO:0000313" key="12">
    <source>
        <dbReference type="Proteomes" id="UP001305414"/>
    </source>
</evidence>
<evidence type="ECO:0000256" key="3">
    <source>
        <dbReference type="ARBA" id="ARBA00012513"/>
    </source>
</evidence>
<evidence type="ECO:0000256" key="9">
    <source>
        <dbReference type="ARBA" id="ARBA00048679"/>
    </source>
</evidence>
<keyword evidence="12" id="KW-1185">Reference proteome</keyword>
<dbReference type="Gene3D" id="1.10.510.10">
    <property type="entry name" value="Transferase(Phosphotransferase) domain 1"/>
    <property type="match status" value="1"/>
</dbReference>
<evidence type="ECO:0000256" key="4">
    <source>
        <dbReference type="ARBA" id="ARBA00013948"/>
    </source>
</evidence>
<dbReference type="InterPro" id="IPR000719">
    <property type="entry name" value="Prot_kinase_dom"/>
</dbReference>
<dbReference type="AlphaFoldDB" id="A0AAN7V4Z9"/>
<dbReference type="EMBL" id="JAWHQM010000062">
    <property type="protein sequence ID" value="KAK5636109.1"/>
    <property type="molecule type" value="Genomic_DNA"/>
</dbReference>
<dbReference type="EC" id="2.7.11.1" evidence="3"/>
<comment type="subunit">
    <text evidence="2">Component of the EKC/KEOPS complex composed of at least BUD32, CGI121, GON7, KAE1 and PCC1; the whole complex dimerizes.</text>
</comment>
<evidence type="ECO:0000256" key="2">
    <source>
        <dbReference type="ARBA" id="ARBA00011534"/>
    </source>
</evidence>
<dbReference type="GO" id="GO:0004674">
    <property type="term" value="F:protein serine/threonine kinase activity"/>
    <property type="evidence" value="ECO:0007669"/>
    <property type="project" value="UniProtKB-EC"/>
</dbReference>
<feature type="domain" description="Protein kinase" evidence="10">
    <location>
        <begin position="1"/>
        <end position="259"/>
    </location>
</feature>
<comment type="catalytic activity">
    <reaction evidence="9">
        <text>L-seryl-[protein] + ATP = O-phospho-L-seryl-[protein] + ADP + H(+)</text>
        <dbReference type="Rhea" id="RHEA:17989"/>
        <dbReference type="Rhea" id="RHEA-COMP:9863"/>
        <dbReference type="Rhea" id="RHEA-COMP:11604"/>
        <dbReference type="ChEBI" id="CHEBI:15378"/>
        <dbReference type="ChEBI" id="CHEBI:29999"/>
        <dbReference type="ChEBI" id="CHEBI:30616"/>
        <dbReference type="ChEBI" id="CHEBI:83421"/>
        <dbReference type="ChEBI" id="CHEBI:456216"/>
        <dbReference type="EC" id="2.7.11.1"/>
    </reaction>
</comment>
<comment type="caution">
    <text evidence="11">The sequence shown here is derived from an EMBL/GenBank/DDBJ whole genome shotgun (WGS) entry which is preliminary data.</text>
</comment>
<dbReference type="InterPro" id="IPR008266">
    <property type="entry name" value="Tyr_kinase_AS"/>
</dbReference>
<dbReference type="Pfam" id="PF00069">
    <property type="entry name" value="Pkinase"/>
    <property type="match status" value="1"/>
</dbReference>
<dbReference type="Proteomes" id="UP001305414">
    <property type="component" value="Unassembled WGS sequence"/>
</dbReference>
<evidence type="ECO:0000256" key="1">
    <source>
        <dbReference type="ARBA" id="ARBA00003747"/>
    </source>
</evidence>
<evidence type="ECO:0000256" key="6">
    <source>
        <dbReference type="ARBA" id="ARBA00030980"/>
    </source>
</evidence>
<gene>
    <name evidence="11" type="ORF">RRF57_011821</name>
</gene>
<organism evidence="11 12">
    <name type="scientific">Xylaria bambusicola</name>
    <dbReference type="NCBI Taxonomy" id="326684"/>
    <lineage>
        <taxon>Eukaryota</taxon>
        <taxon>Fungi</taxon>
        <taxon>Dikarya</taxon>
        <taxon>Ascomycota</taxon>
        <taxon>Pezizomycotina</taxon>
        <taxon>Sordariomycetes</taxon>
        <taxon>Xylariomycetidae</taxon>
        <taxon>Xylariales</taxon>
        <taxon>Xylariaceae</taxon>
        <taxon>Xylaria</taxon>
    </lineage>
</organism>
<evidence type="ECO:0000256" key="7">
    <source>
        <dbReference type="ARBA" id="ARBA00033194"/>
    </source>
</evidence>
<evidence type="ECO:0000256" key="5">
    <source>
        <dbReference type="ARBA" id="ARBA00019973"/>
    </source>
</evidence>
<comment type="function">
    <text evidence="1">Component of the EKC/KEOPS complex that is required for the formation of a threonylcarbamoyl group on adenosine at position 37 (t(6)A37) in tRNAs that read codons beginning with adenine. The complex is probably involved in the transfer of the threonylcarbamoyl moiety of threonylcarbamoyl-AMP (TC-AMP) to the N6 group of A37. BUD32 has ATPase activity in the context of the EKC/KEOPS complex and likely plays a supporting role to the catalytic subunit KAE1. The EKC/KEOPS complex also promotes both telomere uncapping and telomere elongation. The complex is required for efficient recruitment of transcriptional coactivators.</text>
</comment>
<accession>A0AAN7V4Z9</accession>
<protein>
    <recommendedName>
        <fullName evidence="5">EKC/KEOPS complex subunit BUD32</fullName>
        <ecNumber evidence="3">2.7.11.1</ecNumber>
    </recommendedName>
    <alternativeName>
        <fullName evidence="6 7">Atypical Serine/threonine protein kinase BUD32</fullName>
    </alternativeName>
    <alternativeName>
        <fullName evidence="4">EKC/KEOPS complex subunit bud32</fullName>
    </alternativeName>
</protein>
<name>A0AAN7V4Z9_9PEZI</name>
<evidence type="ECO:0000259" key="10">
    <source>
        <dbReference type="PROSITE" id="PS50011"/>
    </source>
</evidence>
<dbReference type="PROSITE" id="PS50011">
    <property type="entry name" value="PROTEIN_KINASE_DOM"/>
    <property type="match status" value="1"/>
</dbReference>
<dbReference type="SUPFAM" id="SSF56112">
    <property type="entry name" value="Protein kinase-like (PK-like)"/>
    <property type="match status" value="1"/>
</dbReference>
<evidence type="ECO:0000313" key="11">
    <source>
        <dbReference type="EMBL" id="KAK5636109.1"/>
    </source>
</evidence>
<proteinExistence type="predicted"/>